<sequence length="119" mass="14004">MKRILFLPGDHGGGRGHVTRSFYLAQQLDQMGHRCAIVLEAKHYAKYQQSFIPTFLHKTSRERLVKYQLKKPFKPQVRLETPVKKRPAFVEFSSLSFQVPRDGYLTPRLVRYRMKQLGK</sequence>
<evidence type="ECO:0000313" key="1">
    <source>
        <dbReference type="EMBL" id="HHJ51609.1"/>
    </source>
</evidence>
<comment type="caution">
    <text evidence="1">The sequence shown here is derived from an EMBL/GenBank/DDBJ whole genome shotgun (WGS) entry which is preliminary data.</text>
</comment>
<dbReference type="Proteomes" id="UP000886124">
    <property type="component" value="Unassembled WGS sequence"/>
</dbReference>
<organism evidence="1">
    <name type="scientific">Caldithrix abyssi</name>
    <dbReference type="NCBI Taxonomy" id="187145"/>
    <lineage>
        <taxon>Bacteria</taxon>
        <taxon>Pseudomonadati</taxon>
        <taxon>Calditrichota</taxon>
        <taxon>Calditrichia</taxon>
        <taxon>Calditrichales</taxon>
        <taxon>Calditrichaceae</taxon>
        <taxon>Caldithrix</taxon>
    </lineage>
</organism>
<gene>
    <name evidence="1" type="ORF">ENJ89_00315</name>
</gene>
<feature type="non-terminal residue" evidence="1">
    <location>
        <position position="119"/>
    </location>
</feature>
<reference evidence="1" key="1">
    <citation type="journal article" date="2020" name="mSystems">
        <title>Genome- and Community-Level Interaction Insights into Carbon Utilization and Element Cycling Functions of Hydrothermarchaeota in Hydrothermal Sediment.</title>
        <authorList>
            <person name="Zhou Z."/>
            <person name="Liu Y."/>
            <person name="Xu W."/>
            <person name="Pan J."/>
            <person name="Luo Z.H."/>
            <person name="Li M."/>
        </authorList>
    </citation>
    <scope>NUCLEOTIDE SEQUENCE [LARGE SCALE GENOMIC DNA]</scope>
    <source>
        <strain evidence="1">HyVt-527</strain>
    </source>
</reference>
<dbReference type="AlphaFoldDB" id="A0A7V5UDX8"/>
<dbReference type="EMBL" id="DROD01000016">
    <property type="protein sequence ID" value="HHJ51609.1"/>
    <property type="molecule type" value="Genomic_DNA"/>
</dbReference>
<proteinExistence type="predicted"/>
<protein>
    <submittedName>
        <fullName evidence="1">Uncharacterized protein</fullName>
    </submittedName>
</protein>
<accession>A0A7V5UDX8</accession>
<name>A0A7V5UDX8_CALAY</name>